<sequence>MYNTAAQAIIIVVNISADNINAGDGNCTLREAINNANTNSDTTKGDCLAGSPLPKIDKITFNIQSDQSTITPNSILPTITEAVVIDGTSQQDFKIAETYSVTCPNPIASPPPRQIITISRPIIELNGAAAGNVSGITINADRVAIRGLVINRFQRSGIVQEKQFSVPFCLPHLLDNRSQQRQRMHKGIRLNFPEGLKCKQPFFLEVNSIFPLFDQ</sequence>
<dbReference type="AlphaFoldDB" id="A0AAE3GYE5"/>
<dbReference type="RefSeq" id="WP_254013647.1">
    <property type="nucleotide sequence ID" value="NZ_JAMZMM010000254.1"/>
</dbReference>
<evidence type="ECO:0000313" key="2">
    <source>
        <dbReference type="Proteomes" id="UP001204953"/>
    </source>
</evidence>
<proteinExistence type="predicted"/>
<evidence type="ECO:0000313" key="1">
    <source>
        <dbReference type="EMBL" id="MCP2730897.1"/>
    </source>
</evidence>
<accession>A0AAE3GYE5</accession>
<comment type="caution">
    <text evidence="1">The sequence shown here is derived from an EMBL/GenBank/DDBJ whole genome shotgun (WGS) entry which is preliminary data.</text>
</comment>
<dbReference type="Proteomes" id="UP001204953">
    <property type="component" value="Unassembled WGS sequence"/>
</dbReference>
<name>A0AAE3GYE5_9CYAN</name>
<gene>
    <name evidence="1" type="ORF">NJ959_20935</name>
</gene>
<organism evidence="1 2">
    <name type="scientific">Limnofasciculus baicalensis BBK-W-15</name>
    <dbReference type="NCBI Taxonomy" id="2699891"/>
    <lineage>
        <taxon>Bacteria</taxon>
        <taxon>Bacillati</taxon>
        <taxon>Cyanobacteriota</taxon>
        <taxon>Cyanophyceae</taxon>
        <taxon>Coleofasciculales</taxon>
        <taxon>Coleofasciculaceae</taxon>
        <taxon>Limnofasciculus</taxon>
        <taxon>Limnofasciculus baicalensis</taxon>
    </lineage>
</organism>
<dbReference type="EMBL" id="JAMZMM010000254">
    <property type="protein sequence ID" value="MCP2730897.1"/>
    <property type="molecule type" value="Genomic_DNA"/>
</dbReference>
<reference evidence="1" key="1">
    <citation type="submission" date="2022-06" db="EMBL/GenBank/DDBJ databases">
        <title>New cyanobacteria of genus Symplocastrum in benthos of Lake Baikal.</title>
        <authorList>
            <person name="Sorokovikova E."/>
            <person name="Tikhonova I."/>
            <person name="Krasnopeev A."/>
            <person name="Evseev P."/>
            <person name="Gladkikh A."/>
            <person name="Belykh O."/>
        </authorList>
    </citation>
    <scope>NUCLEOTIDE SEQUENCE</scope>
    <source>
        <strain evidence="1">BBK-W-15</strain>
    </source>
</reference>
<dbReference type="NCBIfam" id="TIGR04214">
    <property type="entry name" value="CSLREA_Nterm"/>
    <property type="match status" value="1"/>
</dbReference>
<protein>
    <submittedName>
        <fullName evidence="1">CSLREA domain-containing protein</fullName>
    </submittedName>
</protein>
<dbReference type="InterPro" id="IPR026457">
    <property type="entry name" value="CSLREA_Nterm"/>
</dbReference>
<keyword evidence="2" id="KW-1185">Reference proteome</keyword>